<dbReference type="PROSITE" id="PS51257">
    <property type="entry name" value="PROKAR_LIPOPROTEIN"/>
    <property type="match status" value="1"/>
</dbReference>
<dbReference type="Proteomes" id="UP000252733">
    <property type="component" value="Unassembled WGS sequence"/>
</dbReference>
<sequence length="168" mass="19787">MILKSAISKRYFIIPKWDLKKFLLLFFLSLISCDLTNKIEKEDEKYIAKGNFGELEISKTKLDSIISFLPFWRLSDFKSIEPKQINAVQILKKYIEKNNQNNEHFLIVEIIEEEDSKLTFYLDHIDTFVYWYHIERDNAIPVTGNPTGINGYYTVDLKTDSVSVSYLQ</sequence>
<accession>A0A368VDQ9</accession>
<protein>
    <recommendedName>
        <fullName evidence="3">Lipoprotein</fullName>
    </recommendedName>
</protein>
<organism evidence="1 2">
    <name type="scientific">Marinilabilia salmonicolor</name>
    <dbReference type="NCBI Taxonomy" id="989"/>
    <lineage>
        <taxon>Bacteria</taxon>
        <taxon>Pseudomonadati</taxon>
        <taxon>Bacteroidota</taxon>
        <taxon>Bacteroidia</taxon>
        <taxon>Marinilabiliales</taxon>
        <taxon>Marinilabiliaceae</taxon>
        <taxon>Marinilabilia</taxon>
    </lineage>
</organism>
<comment type="caution">
    <text evidence="1">The sequence shown here is derived from an EMBL/GenBank/DDBJ whole genome shotgun (WGS) entry which is preliminary data.</text>
</comment>
<keyword evidence="2" id="KW-1185">Reference proteome</keyword>
<proteinExistence type="predicted"/>
<gene>
    <name evidence="1" type="ORF">DFO77_1027</name>
</gene>
<dbReference type="RefSeq" id="WP_114436194.1">
    <property type="nucleotide sequence ID" value="NZ_QPIZ01000002.1"/>
</dbReference>
<name>A0A368VDQ9_9BACT</name>
<dbReference type="EMBL" id="QPIZ01000002">
    <property type="protein sequence ID" value="RCW38853.1"/>
    <property type="molecule type" value="Genomic_DNA"/>
</dbReference>
<evidence type="ECO:0008006" key="3">
    <source>
        <dbReference type="Google" id="ProtNLM"/>
    </source>
</evidence>
<reference evidence="1 2" key="1">
    <citation type="submission" date="2018-07" db="EMBL/GenBank/DDBJ databases">
        <title>Freshwater and sediment microbial communities from various areas in North America, analyzing microbe dynamics in response to fracking.</title>
        <authorList>
            <person name="Lamendella R."/>
        </authorList>
    </citation>
    <scope>NUCLEOTIDE SEQUENCE [LARGE SCALE GENOMIC DNA]</scope>
    <source>
        <strain evidence="1 2">160A</strain>
    </source>
</reference>
<evidence type="ECO:0000313" key="2">
    <source>
        <dbReference type="Proteomes" id="UP000252733"/>
    </source>
</evidence>
<dbReference type="AlphaFoldDB" id="A0A368VDQ9"/>
<evidence type="ECO:0000313" key="1">
    <source>
        <dbReference type="EMBL" id="RCW38853.1"/>
    </source>
</evidence>